<evidence type="ECO:0000256" key="1">
    <source>
        <dbReference type="SAM" id="Coils"/>
    </source>
</evidence>
<organism evidence="3 4">
    <name type="scientific">Tulasnella calospora MUT 4182</name>
    <dbReference type="NCBI Taxonomy" id="1051891"/>
    <lineage>
        <taxon>Eukaryota</taxon>
        <taxon>Fungi</taxon>
        <taxon>Dikarya</taxon>
        <taxon>Basidiomycota</taxon>
        <taxon>Agaricomycotina</taxon>
        <taxon>Agaricomycetes</taxon>
        <taxon>Cantharellales</taxon>
        <taxon>Tulasnellaceae</taxon>
        <taxon>Tulasnella</taxon>
    </lineage>
</organism>
<name>A0A0C3Q901_9AGAM</name>
<proteinExistence type="predicted"/>
<dbReference type="OrthoDB" id="5424209at2759"/>
<gene>
    <name evidence="3" type="ORF">M407DRAFT_10635</name>
</gene>
<protein>
    <submittedName>
        <fullName evidence="3">Uncharacterized protein</fullName>
    </submittedName>
</protein>
<dbReference type="Proteomes" id="UP000054248">
    <property type="component" value="Unassembled WGS sequence"/>
</dbReference>
<feature type="region of interest" description="Disordered" evidence="2">
    <location>
        <begin position="135"/>
        <end position="157"/>
    </location>
</feature>
<reference evidence="3 4" key="1">
    <citation type="submission" date="2014-04" db="EMBL/GenBank/DDBJ databases">
        <authorList>
            <consortium name="DOE Joint Genome Institute"/>
            <person name="Kuo A."/>
            <person name="Girlanda M."/>
            <person name="Perotto S."/>
            <person name="Kohler A."/>
            <person name="Nagy L.G."/>
            <person name="Floudas D."/>
            <person name="Copeland A."/>
            <person name="Barry K.W."/>
            <person name="Cichocki N."/>
            <person name="Veneault-Fourrey C."/>
            <person name="LaButti K."/>
            <person name="Lindquist E.A."/>
            <person name="Lipzen A."/>
            <person name="Lundell T."/>
            <person name="Morin E."/>
            <person name="Murat C."/>
            <person name="Sun H."/>
            <person name="Tunlid A."/>
            <person name="Henrissat B."/>
            <person name="Grigoriev I.V."/>
            <person name="Hibbett D.S."/>
            <person name="Martin F."/>
            <person name="Nordberg H.P."/>
            <person name="Cantor M.N."/>
            <person name="Hua S.X."/>
        </authorList>
    </citation>
    <scope>NUCLEOTIDE SEQUENCE [LARGE SCALE GENOMIC DNA]</scope>
    <source>
        <strain evidence="3 4">MUT 4182</strain>
    </source>
</reference>
<feature type="compositionally biased region" description="Acidic residues" evidence="2">
    <location>
        <begin position="137"/>
        <end position="157"/>
    </location>
</feature>
<evidence type="ECO:0000313" key="3">
    <source>
        <dbReference type="EMBL" id="KIO20956.1"/>
    </source>
</evidence>
<feature type="compositionally biased region" description="Acidic residues" evidence="2">
    <location>
        <begin position="63"/>
        <end position="74"/>
    </location>
</feature>
<dbReference type="HOGENOM" id="CLU_024804_0_0_1"/>
<keyword evidence="4" id="KW-1185">Reference proteome</keyword>
<feature type="coiled-coil region" evidence="1">
    <location>
        <begin position="365"/>
        <end position="392"/>
    </location>
</feature>
<evidence type="ECO:0000256" key="2">
    <source>
        <dbReference type="SAM" id="MobiDB-lite"/>
    </source>
</evidence>
<keyword evidence="1" id="KW-0175">Coiled coil</keyword>
<dbReference type="EMBL" id="KN823154">
    <property type="protein sequence ID" value="KIO20956.1"/>
    <property type="molecule type" value="Genomic_DNA"/>
</dbReference>
<sequence>MSGPIDNDPLNRNSESFFTFSEHVDVPIEFNLEQYVNTPEFDQQCSKPAHHRAALSSDRCNTSDEESFWSDDDSVSSTTTVESTPYEVSKIEANLYYAGVRANGRGPKLVYRTSGDKFEEPSGPEAYKRLMRKADQEIQEEEDDDDDDDDNNEEELTYDDIPLIQPVEDGERHYTNPTIWIGVLPETLTGAVAHEASEDIRAFLDSLQVQNVDIAFHESVSTSVSGHGPALFRPAKRRDPLKDVIDNVSVPLSLPIAGRTTDMQGTLGPYFRVGDKLFAITARHNVFSLNRDNEEYRFHESKGVSESGPSSESARKKEVLVMGEPAFKTYLVSIQDLIGTYIDTVEYLEKKIKAFSKRVEDGINVEDSQAELADDEAELADDEAELAKMRTKLDGLKKFFADIKKRWSRPKDRVIGFVRWAPPIGVGVAPHRYTRDLCVIELYKDKFKHMIGNVLSLGPELSSSKLNALIYRRNDVPSGFKYPKDGLLTLKGMLTADQVNSPNTLNLQGDPIRRVLKRGFATNTTVGSLTKFMAFARKYFPTGNIDSLEVPILSHEDDSGTFSKGGDSGSLIVSPIGEFVALLTGGTNEGTDGSDITFATLFEWLWTLVKDEFPGANLYFDNLAEFLADVA</sequence>
<feature type="region of interest" description="Disordered" evidence="2">
    <location>
        <begin position="56"/>
        <end position="81"/>
    </location>
</feature>
<evidence type="ECO:0000313" key="4">
    <source>
        <dbReference type="Proteomes" id="UP000054248"/>
    </source>
</evidence>
<reference evidence="4" key="2">
    <citation type="submission" date="2015-01" db="EMBL/GenBank/DDBJ databases">
        <title>Evolutionary Origins and Diversification of the Mycorrhizal Mutualists.</title>
        <authorList>
            <consortium name="DOE Joint Genome Institute"/>
            <consortium name="Mycorrhizal Genomics Consortium"/>
            <person name="Kohler A."/>
            <person name="Kuo A."/>
            <person name="Nagy L.G."/>
            <person name="Floudas D."/>
            <person name="Copeland A."/>
            <person name="Barry K.W."/>
            <person name="Cichocki N."/>
            <person name="Veneault-Fourrey C."/>
            <person name="LaButti K."/>
            <person name="Lindquist E.A."/>
            <person name="Lipzen A."/>
            <person name="Lundell T."/>
            <person name="Morin E."/>
            <person name="Murat C."/>
            <person name="Riley R."/>
            <person name="Ohm R."/>
            <person name="Sun H."/>
            <person name="Tunlid A."/>
            <person name="Henrissat B."/>
            <person name="Grigoriev I.V."/>
            <person name="Hibbett D.S."/>
            <person name="Martin F."/>
        </authorList>
    </citation>
    <scope>NUCLEOTIDE SEQUENCE [LARGE SCALE GENOMIC DNA]</scope>
    <source>
        <strain evidence="4">MUT 4182</strain>
    </source>
</reference>
<accession>A0A0C3Q901</accession>
<dbReference type="AlphaFoldDB" id="A0A0C3Q901"/>